<dbReference type="AlphaFoldDB" id="A0A2Y9BD18"/>
<dbReference type="InterPro" id="IPR003660">
    <property type="entry name" value="HAMP_dom"/>
</dbReference>
<dbReference type="InterPro" id="IPR036890">
    <property type="entry name" value="HATPase_C_sf"/>
</dbReference>
<dbReference type="PANTHER" id="PTHR34220:SF7">
    <property type="entry name" value="SENSOR HISTIDINE KINASE YPDA"/>
    <property type="match status" value="1"/>
</dbReference>
<dbReference type="PANTHER" id="PTHR34220">
    <property type="entry name" value="SENSOR HISTIDINE KINASE YPDA"/>
    <property type="match status" value="1"/>
</dbReference>
<accession>A0A2Y9BD18</accession>
<keyword evidence="2" id="KW-0597">Phosphoprotein</keyword>
<evidence type="ECO:0000313" key="7">
    <source>
        <dbReference type="Proteomes" id="UP000245845"/>
    </source>
</evidence>
<evidence type="ECO:0000256" key="4">
    <source>
        <dbReference type="SAM" id="Phobius"/>
    </source>
</evidence>
<dbReference type="Gene3D" id="6.10.340.10">
    <property type="match status" value="1"/>
</dbReference>
<keyword evidence="7" id="KW-1185">Reference proteome</keyword>
<evidence type="ECO:0000256" key="3">
    <source>
        <dbReference type="ARBA" id="ARBA00022679"/>
    </source>
</evidence>
<dbReference type="Proteomes" id="UP000245845">
    <property type="component" value="Unassembled WGS sequence"/>
</dbReference>
<dbReference type="InterPro" id="IPR010559">
    <property type="entry name" value="Sig_transdc_His_kin_internal"/>
</dbReference>
<keyword evidence="3" id="KW-0808">Transferase</keyword>
<dbReference type="PROSITE" id="PS50885">
    <property type="entry name" value="HAMP"/>
    <property type="match status" value="1"/>
</dbReference>
<comment type="subcellular location">
    <subcellularLocation>
        <location evidence="1">Membrane</location>
    </subcellularLocation>
</comment>
<reference evidence="6 7" key="1">
    <citation type="submission" date="2018-05" db="EMBL/GenBank/DDBJ databases">
        <title>The Hungate 1000. A catalogue of reference genomes from the rumen microbiome.</title>
        <authorList>
            <person name="Kelly W."/>
        </authorList>
    </citation>
    <scope>NUCLEOTIDE SEQUENCE [LARGE SCALE GENOMIC DNA]</scope>
    <source>
        <strain evidence="6 7">NLAE-zl-C242</strain>
    </source>
</reference>
<evidence type="ECO:0000313" key="6">
    <source>
        <dbReference type="EMBL" id="PWJ30347.1"/>
    </source>
</evidence>
<feature type="transmembrane region" description="Helical" evidence="4">
    <location>
        <begin position="293"/>
        <end position="314"/>
    </location>
</feature>
<organism evidence="6 7">
    <name type="scientific">Faecalicatena orotica</name>
    <dbReference type="NCBI Taxonomy" id="1544"/>
    <lineage>
        <taxon>Bacteria</taxon>
        <taxon>Bacillati</taxon>
        <taxon>Bacillota</taxon>
        <taxon>Clostridia</taxon>
        <taxon>Lachnospirales</taxon>
        <taxon>Lachnospiraceae</taxon>
        <taxon>Faecalicatena</taxon>
    </lineage>
</organism>
<proteinExistence type="predicted"/>
<dbReference type="SUPFAM" id="SSF55874">
    <property type="entry name" value="ATPase domain of HSP90 chaperone/DNA topoisomerase II/histidine kinase"/>
    <property type="match status" value="1"/>
</dbReference>
<evidence type="ECO:0000256" key="1">
    <source>
        <dbReference type="ARBA" id="ARBA00004370"/>
    </source>
</evidence>
<dbReference type="GO" id="GO:0000155">
    <property type="term" value="F:phosphorelay sensor kinase activity"/>
    <property type="evidence" value="ECO:0007669"/>
    <property type="project" value="InterPro"/>
</dbReference>
<keyword evidence="4" id="KW-0812">Transmembrane</keyword>
<comment type="caution">
    <text evidence="6">The sequence shown here is derived from an EMBL/GenBank/DDBJ whole genome shotgun (WGS) entry which is preliminary data.</text>
</comment>
<keyword evidence="4" id="KW-0472">Membrane</keyword>
<sequence>MFKKLDFQKKIFISFSLIILLILFSSAYIFVNYNTSLLKENVETSSMDSLISIQNQLDDDLMGMDQMLKAAHASSDFKDLAFSIPESPLNYFSQHAFETDTAHSILVSYLTTRDKYSTFVYVSQYYDALRISNSSYRANILSKESISALPQVKEGLTTSQYQLYYPPHIDAWSTQDYVYSVVRPIRDTFHTYGILEYQKSVSDLDKLVENAAITDIRQFSIIGENTYTYYQYDSSSDYYTSVPGLMQKITSSDKGMYYLNDTTLLCFVRSPLTGWILAIERDIDPLLSNIRQFAFIIFISYFMALCLLLLFLYIMTRNLTRPLRALKDDLSALEMDQDIQLPKSSGNDEVTILTVAIEETLNKLRLQNSQLINTRKRALQAHFEAMEAQLNPHFLYNTLSVIGACGMETGSRTVPKMCTELSNLLRYSISYTHKNVFLKNELENVKSYLFIMKIRYEHMLDYSWDIDESVLDIQVPKLILQPIIENCFQHGFADTPPVWRIHIRLGQKDGNWYAAVTNNGTPFAETKIKQLKERLQYFKEHVEESSDTEFSKEKMGFGLENTVLRLYIYYQGRETFQIYETEEKETTVEIGGPLK</sequence>
<dbReference type="Gene3D" id="3.30.565.10">
    <property type="entry name" value="Histidine kinase-like ATPase, C-terminal domain"/>
    <property type="match status" value="1"/>
</dbReference>
<evidence type="ECO:0000256" key="2">
    <source>
        <dbReference type="ARBA" id="ARBA00022553"/>
    </source>
</evidence>
<feature type="transmembrane region" description="Helical" evidence="4">
    <location>
        <begin position="12"/>
        <end position="31"/>
    </location>
</feature>
<name>A0A2Y9BD18_9FIRM</name>
<dbReference type="InterPro" id="IPR050640">
    <property type="entry name" value="Bact_2-comp_sensor_kinase"/>
</dbReference>
<dbReference type="RefSeq" id="WP_181368632.1">
    <property type="nucleotide sequence ID" value="NZ_BAAACK010000019.1"/>
</dbReference>
<keyword evidence="4" id="KW-1133">Transmembrane helix</keyword>
<dbReference type="Pfam" id="PF06580">
    <property type="entry name" value="His_kinase"/>
    <property type="match status" value="1"/>
</dbReference>
<dbReference type="GO" id="GO:0016020">
    <property type="term" value="C:membrane"/>
    <property type="evidence" value="ECO:0007669"/>
    <property type="project" value="UniProtKB-SubCell"/>
</dbReference>
<evidence type="ECO:0000259" key="5">
    <source>
        <dbReference type="PROSITE" id="PS50885"/>
    </source>
</evidence>
<dbReference type="EMBL" id="QGDL01000004">
    <property type="protein sequence ID" value="PWJ30347.1"/>
    <property type="molecule type" value="Genomic_DNA"/>
</dbReference>
<gene>
    <name evidence="6" type="ORF">A8806_104217</name>
</gene>
<feature type="domain" description="HAMP" evidence="5">
    <location>
        <begin position="317"/>
        <end position="369"/>
    </location>
</feature>
<protein>
    <submittedName>
        <fullName evidence="6">HAMP domain-containing protein</fullName>
    </submittedName>
</protein>